<dbReference type="Gene3D" id="3.30.559.30">
    <property type="entry name" value="Nonribosomal peptide synthetase, condensation domain"/>
    <property type="match status" value="1"/>
</dbReference>
<keyword evidence="4" id="KW-0597">Phosphoprotein</keyword>
<dbReference type="SUPFAM" id="SSF52777">
    <property type="entry name" value="CoA-dependent acyltransferases"/>
    <property type="match status" value="2"/>
</dbReference>
<dbReference type="Gene3D" id="3.40.47.10">
    <property type="match status" value="1"/>
</dbReference>
<dbReference type="GO" id="GO:0005737">
    <property type="term" value="C:cytoplasm"/>
    <property type="evidence" value="ECO:0007669"/>
    <property type="project" value="TreeGrafter"/>
</dbReference>
<reference evidence="8" key="1">
    <citation type="submission" date="2022-09" db="EMBL/GenBank/DDBJ databases">
        <authorList>
            <person name="Duchaud E."/>
        </authorList>
    </citation>
    <scope>NUCLEOTIDE SEQUENCE</scope>
    <source>
        <strain evidence="8">TRV642</strain>
    </source>
</reference>
<dbReference type="KEGG" id="fcs:TRV642_4258"/>
<dbReference type="InterPro" id="IPR014031">
    <property type="entry name" value="Ketoacyl_synth_C"/>
</dbReference>
<comment type="similarity">
    <text evidence="2">Belongs to the ATP-dependent AMP-binding enzyme family.</text>
</comment>
<dbReference type="InterPro" id="IPR014030">
    <property type="entry name" value="Ketoacyl_synth_N"/>
</dbReference>
<dbReference type="GO" id="GO:0043041">
    <property type="term" value="P:amino acid activation for nonribosomal peptide biosynthetic process"/>
    <property type="evidence" value="ECO:0007669"/>
    <property type="project" value="TreeGrafter"/>
</dbReference>
<dbReference type="InterPro" id="IPR001242">
    <property type="entry name" value="Condensation_dom"/>
</dbReference>
<dbReference type="InterPro" id="IPR020845">
    <property type="entry name" value="AMP-binding_CS"/>
</dbReference>
<dbReference type="InterPro" id="IPR042099">
    <property type="entry name" value="ANL_N_sf"/>
</dbReference>
<dbReference type="InterPro" id="IPR001031">
    <property type="entry name" value="Thioesterase"/>
</dbReference>
<dbReference type="FunFam" id="3.40.50.980:FF:000001">
    <property type="entry name" value="Non-ribosomal peptide synthetase"/>
    <property type="match status" value="1"/>
</dbReference>
<dbReference type="Gene3D" id="3.30.300.30">
    <property type="match status" value="1"/>
</dbReference>
<dbReference type="InterPro" id="IPR020459">
    <property type="entry name" value="AMP-binding"/>
</dbReference>
<dbReference type="EMBL" id="OX336425">
    <property type="protein sequence ID" value="CAI2768939.1"/>
    <property type="molecule type" value="Genomic_DNA"/>
</dbReference>
<dbReference type="Pfam" id="PF16197">
    <property type="entry name" value="KAsynt_C_assoc"/>
    <property type="match status" value="1"/>
</dbReference>
<comment type="cofactor">
    <cofactor evidence="1">
        <name>pantetheine 4'-phosphate</name>
        <dbReference type="ChEBI" id="CHEBI:47942"/>
    </cofactor>
</comment>
<feature type="domain" description="Ketosynthase family 3 (KS3)" evidence="7">
    <location>
        <begin position="1"/>
        <end position="412"/>
    </location>
</feature>
<proteinExistence type="inferred from homology"/>
<dbReference type="Pfam" id="PF00550">
    <property type="entry name" value="PP-binding"/>
    <property type="match status" value="2"/>
</dbReference>
<dbReference type="Gene3D" id="1.10.287.490">
    <property type="entry name" value="Helix hairpin bin"/>
    <property type="match status" value="1"/>
</dbReference>
<dbReference type="InterPro" id="IPR045851">
    <property type="entry name" value="AMP-bd_C_sf"/>
</dbReference>
<dbReference type="InterPro" id="IPR020841">
    <property type="entry name" value="PKS_Beta-ketoAc_synthase_dom"/>
</dbReference>
<organism evidence="8 9">
    <name type="scientific">Flavobacterium collinsii</name>
    <dbReference type="NCBI Taxonomy" id="1114861"/>
    <lineage>
        <taxon>Bacteria</taxon>
        <taxon>Pseudomonadati</taxon>
        <taxon>Bacteroidota</taxon>
        <taxon>Flavobacteriia</taxon>
        <taxon>Flavobacteriales</taxon>
        <taxon>Flavobacteriaceae</taxon>
        <taxon>Flavobacterium</taxon>
    </lineage>
</organism>
<dbReference type="PROSITE" id="PS00455">
    <property type="entry name" value="AMP_BINDING"/>
    <property type="match status" value="1"/>
</dbReference>
<dbReference type="Gene3D" id="3.40.50.1820">
    <property type="entry name" value="alpha/beta hydrolase"/>
    <property type="match status" value="1"/>
</dbReference>
<dbReference type="PROSITE" id="PS50075">
    <property type="entry name" value="CARRIER"/>
    <property type="match status" value="2"/>
</dbReference>
<dbReference type="RefSeq" id="WP_263361441.1">
    <property type="nucleotide sequence ID" value="NZ_OX336425.1"/>
</dbReference>
<evidence type="ECO:0000259" key="7">
    <source>
        <dbReference type="PROSITE" id="PS52004"/>
    </source>
</evidence>
<dbReference type="CDD" id="cd05930">
    <property type="entry name" value="A_NRPS"/>
    <property type="match status" value="1"/>
</dbReference>
<feature type="domain" description="Carrier" evidence="6">
    <location>
        <begin position="727"/>
        <end position="802"/>
    </location>
</feature>
<evidence type="ECO:0000256" key="3">
    <source>
        <dbReference type="ARBA" id="ARBA00022450"/>
    </source>
</evidence>
<dbReference type="InterPro" id="IPR000873">
    <property type="entry name" value="AMP-dep_synth/lig_dom"/>
</dbReference>
<name>A0A9W4TKF5_9FLAO</name>
<dbReference type="FunFam" id="1.10.1200.10:FF:000005">
    <property type="entry name" value="Nonribosomal peptide synthetase 1"/>
    <property type="match status" value="1"/>
</dbReference>
<dbReference type="NCBIfam" id="TIGR01733">
    <property type="entry name" value="AA-adenyl-dom"/>
    <property type="match status" value="1"/>
</dbReference>
<dbReference type="SMART" id="SM00824">
    <property type="entry name" value="PKS_TE"/>
    <property type="match status" value="1"/>
</dbReference>
<evidence type="ECO:0000256" key="1">
    <source>
        <dbReference type="ARBA" id="ARBA00001957"/>
    </source>
</evidence>
<dbReference type="FunFam" id="2.30.38.10:FF:000001">
    <property type="entry name" value="Non-ribosomal peptide synthetase PvdI"/>
    <property type="match status" value="1"/>
</dbReference>
<dbReference type="GO" id="GO:0044550">
    <property type="term" value="P:secondary metabolite biosynthetic process"/>
    <property type="evidence" value="ECO:0007669"/>
    <property type="project" value="TreeGrafter"/>
</dbReference>
<evidence type="ECO:0000259" key="6">
    <source>
        <dbReference type="PROSITE" id="PS50075"/>
    </source>
</evidence>
<keyword evidence="3" id="KW-0596">Phosphopantetheine</keyword>
<dbReference type="Gene3D" id="3.40.50.12780">
    <property type="entry name" value="N-terminal domain of ligase-like"/>
    <property type="match status" value="1"/>
</dbReference>
<dbReference type="Gene3D" id="1.10.1240.100">
    <property type="match status" value="1"/>
</dbReference>
<evidence type="ECO:0000313" key="8">
    <source>
        <dbReference type="EMBL" id="CAI2768939.1"/>
    </source>
</evidence>
<dbReference type="Pfam" id="PF13193">
    <property type="entry name" value="AMP-binding_C"/>
    <property type="match status" value="1"/>
</dbReference>
<keyword evidence="5" id="KW-0808">Transferase</keyword>
<dbReference type="SUPFAM" id="SSF47336">
    <property type="entry name" value="ACP-like"/>
    <property type="match status" value="2"/>
</dbReference>
<dbReference type="InterPro" id="IPR029058">
    <property type="entry name" value="AB_hydrolase_fold"/>
</dbReference>
<dbReference type="Pfam" id="PF02801">
    <property type="entry name" value="Ketoacyl-synt_C"/>
    <property type="match status" value="1"/>
</dbReference>
<dbReference type="GO" id="GO:0016746">
    <property type="term" value="F:acyltransferase activity"/>
    <property type="evidence" value="ECO:0007669"/>
    <property type="project" value="InterPro"/>
</dbReference>
<dbReference type="InterPro" id="IPR020802">
    <property type="entry name" value="TesA-like"/>
</dbReference>
<evidence type="ECO:0000256" key="2">
    <source>
        <dbReference type="ARBA" id="ARBA00006432"/>
    </source>
</evidence>
<dbReference type="GO" id="GO:0031177">
    <property type="term" value="F:phosphopantetheine binding"/>
    <property type="evidence" value="ECO:0007669"/>
    <property type="project" value="TreeGrafter"/>
</dbReference>
<dbReference type="FunFam" id="3.30.300.30:FF:000010">
    <property type="entry name" value="Enterobactin synthetase component F"/>
    <property type="match status" value="1"/>
</dbReference>
<dbReference type="PANTHER" id="PTHR45527">
    <property type="entry name" value="NONRIBOSOMAL PEPTIDE SYNTHETASE"/>
    <property type="match status" value="1"/>
</dbReference>
<dbReference type="InterPro" id="IPR023213">
    <property type="entry name" value="CAT-like_dom_sf"/>
</dbReference>
<dbReference type="PRINTS" id="PR00154">
    <property type="entry name" value="AMPBINDING"/>
</dbReference>
<dbReference type="Pfam" id="PF00501">
    <property type="entry name" value="AMP-binding"/>
    <property type="match status" value="1"/>
</dbReference>
<dbReference type="Pfam" id="PF00668">
    <property type="entry name" value="Condensation"/>
    <property type="match status" value="1"/>
</dbReference>
<dbReference type="SUPFAM" id="SSF56801">
    <property type="entry name" value="Acetyl-CoA synthetase-like"/>
    <property type="match status" value="1"/>
</dbReference>
<protein>
    <submittedName>
        <fullName evidence="8">Non ribosomal peptide synthetase</fullName>
    </submittedName>
</protein>
<dbReference type="PROSITE" id="PS52004">
    <property type="entry name" value="KS3_2"/>
    <property type="match status" value="1"/>
</dbReference>
<sequence length="2060" mass="233974">MDIAIIGVSIKCSQVNNIEDFRRVLKSEQVCIGQPSDERIINSRIDKKELYYPYGYIDRNDFFDHSFFNLSKAEADAMDPAHRMLLESVCEALENSGYNLDYLSDRKAGLFTTAQSGGYNILYQSPNSELDFIGGLSAMGSGRIAYSLNISGSVMNIDTACSSSLVATHEAVQKLKNNELDIAVVGGTRILYQFNEPHELKNDAIMTADGQCRAFDDGASGTSGGEGVAVIILKRLDKAIEDKDNILTVIKGSAINHDGNTSNGITAPSPTAQTSLLLSACENGNVPISSIGYIETHGTGTKLGDPIEYRAIKDAFSSKKEEYSVRLGTLKPNIGHLDNLSGLVGLIKASLTLKEKEFFPLANFNSLNKFIDQDPNIIVHKEGNAWLSNTVRRAGVSSFGLSGTNSHVILEEYVPQQNGNSVDQEAEVWFKISAKNKNVLGTYLENISNFLSETDNSEINDIAFTLNDGRLDYKYGVSVHGKSVAALRESLLREKQNIDNLEPRKHNKIAFLFLSDEIKDLKGLLKDNHFDKYYAAEKNKLDTIGFNSLSAQTVATQVSLYHCLTSKGFSINNIICNGALAKVSKEIIEGKSISLPNDISFSQTPDFDLEKLKVLAKRLEEENTVLVIVGNNEVAIEQINQTLNDSNVFTVDLLKDISNGWGALWSTFYNNGIKFNWKSFYPSRKYNRKGVPTYPFEKNSCWNSIKNPLIFENKELKRTVLEKVSSPKAINEEEAVVSILQEVLQNKTFQLTDDFFELGGNSIVGIQFINRINELFQINIEFDELFNCYEINDIIELVKNEKNKEEKPSVIVEQNDINELHSFELSNSQKRMWVESQTRSLSLAYNIIMNFTIEGDINMEIFKEVLKIIVKDHHSLRAVFSIDENGAISQKIIPFEKCNFEQTLEFEHISELKSIESKVQEIYNTLFNLESGPLFRAHIIQINEHKNQVIFSFHHIIFDGWSAGIFMSDFVAIYKQLVNNTYKYTEKKESYLDYITWVKQNLIPEKIDSYRSYLKAKLENINTRLNLGNSNVSTFNGRKLSYVINSDISSKLNKIAQKNRATLFAVLLASVRVYLYRLTQDNCVIGTPVSGRVKKDFESIIGLFVNTIPFYAKVSDEKSFERCIIEEMESVTKALEHQVYPFDMLLEDLQMEKGTSLFDVMVILQNQNNRAGLINDGDVPFKIEMDNEQEDIFTRFNLTFTFFEGVDTIELELQYNIDVFDSEFIDSLLDNFLHFMAQILESPEQNVSKHSIVNDKHQKKLLLEFNDTVVIYPEEKTLIDLFEDQAKQTPENIAVVFDDLQITYKELNEKSNQLACYLRENYAIQTDDLVGVKLERSEKIIITILGILKSGAAYVPIDINYPDQRIAYIEKDSNSKIVIDEKEFFKFNKSCEKYSKDNVEKINTPNDLAYIIYTSGTTGEPKGVMIEHTNAVELINWAKSEFDSSKFDIMYAVTSHCFDLSVYEMFYAFSIGKKVRVLNNALFIKNHIEGDTKILLNTVPSVVRKLLEEAVCLDNVSYINMAGEILPVDIVKKLQSFPIEVRNLYGPSEDTTYSTNYVVLNKEYSSIPIGKPISNSQLYILDDDLRPVPLGVSGKLYVSGAGVARGYLNKPELTKEKFIANPFRKESRMYDTGDLGKWLSDGNVEFQGRKDHQVKIRGFRIELGEIENTILGYSDSLKEVVVEAKENKGEKVLVAYLVSSAEIDKSEVRKFLQEKLPDYMVPGFYVELENLPLTPNGKIDRKALPNVGEEDIIRKEYVAPENKTEEKLVSIWQEVLNVSHISVTDNFFELGGQSILAVKAVAIVNREFNTDYPLNILFHVETIKELSSYIINGYDFKKDFYEYGMLSAPKTVFAFPPILGYGTAYKNLFHDIVDVKVIAFNFLDGIENIVGYYANQINKLQHDGDIVLFGWSAGGNLSYEVANYLHEKLDRKVSSIIMLDSYAAHEDDPEIESVSDVDEYIKYDLGLQKLYQNDNILQKAKEKLFHYLKYMYAIEYKHKIFSEIYLIKSDEPMAKYNWENFVGKIHLVQGKGDHYSMLQEESFLDNRNIIHEIISKIIKI</sequence>
<dbReference type="CDD" id="cd00833">
    <property type="entry name" value="PKS"/>
    <property type="match status" value="1"/>
</dbReference>
<dbReference type="Gene3D" id="3.30.559.10">
    <property type="entry name" value="Chloramphenicol acetyltransferase-like domain"/>
    <property type="match status" value="1"/>
</dbReference>
<dbReference type="InterPro" id="IPR032821">
    <property type="entry name" value="PKS_assoc"/>
</dbReference>
<dbReference type="Pfam" id="PF00109">
    <property type="entry name" value="ketoacyl-synt"/>
    <property type="match status" value="1"/>
</dbReference>
<accession>A0A9W4TKF5</accession>
<dbReference type="SUPFAM" id="SSF53901">
    <property type="entry name" value="Thiolase-like"/>
    <property type="match status" value="1"/>
</dbReference>
<gene>
    <name evidence="8" type="ORF">TRV642_4258</name>
</gene>
<dbReference type="Proteomes" id="UP001152749">
    <property type="component" value="Chromosome"/>
</dbReference>
<dbReference type="InterPro" id="IPR016039">
    <property type="entry name" value="Thiolase-like"/>
</dbReference>
<dbReference type="SUPFAM" id="SSF53474">
    <property type="entry name" value="alpha/beta-Hydrolases"/>
    <property type="match status" value="1"/>
</dbReference>
<evidence type="ECO:0000313" key="9">
    <source>
        <dbReference type="Proteomes" id="UP001152749"/>
    </source>
</evidence>
<dbReference type="InterPro" id="IPR009081">
    <property type="entry name" value="PP-bd_ACP"/>
</dbReference>
<dbReference type="Gene3D" id="1.10.1200.10">
    <property type="entry name" value="ACP-like"/>
    <property type="match status" value="2"/>
</dbReference>
<dbReference type="InterPro" id="IPR036736">
    <property type="entry name" value="ACP-like_sf"/>
</dbReference>
<dbReference type="Pfam" id="PF00975">
    <property type="entry name" value="Thioesterase"/>
    <property type="match status" value="1"/>
</dbReference>
<dbReference type="PANTHER" id="PTHR45527:SF1">
    <property type="entry name" value="FATTY ACID SYNTHASE"/>
    <property type="match status" value="1"/>
</dbReference>
<feature type="domain" description="Carrier" evidence="6">
    <location>
        <begin position="1759"/>
        <end position="1834"/>
    </location>
</feature>
<dbReference type="InterPro" id="IPR010071">
    <property type="entry name" value="AA_adenyl_dom"/>
</dbReference>
<evidence type="ECO:0000256" key="5">
    <source>
        <dbReference type="ARBA" id="ARBA00022679"/>
    </source>
</evidence>
<dbReference type="SMART" id="SM00825">
    <property type="entry name" value="PKS_KS"/>
    <property type="match status" value="1"/>
</dbReference>
<dbReference type="InterPro" id="IPR025110">
    <property type="entry name" value="AMP-bd_C"/>
</dbReference>
<evidence type="ECO:0000256" key="4">
    <source>
        <dbReference type="ARBA" id="ARBA00022553"/>
    </source>
</evidence>